<dbReference type="HOGENOM" id="CLU_551943_0_0_12"/>
<dbReference type="Proteomes" id="UP000018680">
    <property type="component" value="Chromosome"/>
</dbReference>
<dbReference type="GO" id="GO:0015562">
    <property type="term" value="F:efflux transmembrane transporter activity"/>
    <property type="evidence" value="ECO:0007669"/>
    <property type="project" value="InterPro"/>
</dbReference>
<organism evidence="1 2">
    <name type="scientific">Salinispira pacifica</name>
    <dbReference type="NCBI Taxonomy" id="1307761"/>
    <lineage>
        <taxon>Bacteria</taxon>
        <taxon>Pseudomonadati</taxon>
        <taxon>Spirochaetota</taxon>
        <taxon>Spirochaetia</taxon>
        <taxon>Spirochaetales</taxon>
        <taxon>Spirochaetaceae</taxon>
        <taxon>Salinispira</taxon>
    </lineage>
</organism>
<dbReference type="KEGG" id="slr:L21SP2_1056"/>
<evidence type="ECO:0000313" key="2">
    <source>
        <dbReference type="Proteomes" id="UP000018680"/>
    </source>
</evidence>
<proteinExistence type="predicted"/>
<dbReference type="EMBL" id="CP006939">
    <property type="protein sequence ID" value="AHC14472.1"/>
    <property type="molecule type" value="Genomic_DNA"/>
</dbReference>
<dbReference type="STRING" id="1307761.L21SP2_1056"/>
<evidence type="ECO:0000313" key="1">
    <source>
        <dbReference type="EMBL" id="AHC14472.1"/>
    </source>
</evidence>
<name>V5WFA0_9SPIO</name>
<accession>V5WFA0</accession>
<keyword evidence="2" id="KW-1185">Reference proteome</keyword>
<dbReference type="AlphaFoldDB" id="V5WFA0"/>
<gene>
    <name evidence="1" type="ORF">L21SP2_1056</name>
</gene>
<sequence>MFLFSGLFSAASQESEGSGWNSYSRLREAWMNADLDIRLSELKLQNQERDFALANTGLDNSVELGLGGTQQKGISLERENDGDSLNFGANPYANLLLGDEHQSSASLSAQLNRSGSGSISISPRISLSHSFSDIFGADTADPEDVQQLLNLYLSRLNVMRSRLDSEISLLTSINNMWSRKLDIDAAEYQLVNLLEDRADAVNLLGYAEDSSYIADLDYQIGESRRRFEYLQLLLEQDMNSLHRNSGIMLETAVLERIVSEEFIQEALPYEADVPEPQQFTDYQTAMFELKLAERELQDFLEADETKLGLGIEAETEFSDGQTLSSQVAAGISLDVGTGLSVSLDVGYFNSNNPNPQNTPYAGVNLSWSSNSRQSSETLQYEQLQLQLEQAEYSLQSVEERLRIQSLSFENQLLDLRLQLSNIDDHLDSLAVKRDETLSSLSDGVASQNEIRDIDRSIMEIRGNRKSIQIELLILQKEMQSATVNLIDQNTTQEQ</sequence>
<reference evidence="1 2" key="1">
    <citation type="journal article" date="2015" name="Stand. Genomic Sci.">
        <title>Complete genome sequence and description of Salinispira pacifica gen. nov., sp. nov., a novel spirochaete isolated form a hypersaline microbial mat.</title>
        <authorList>
            <person name="Ben Hania W."/>
            <person name="Joseph M."/>
            <person name="Schumann P."/>
            <person name="Bunk B."/>
            <person name="Fiebig A."/>
            <person name="Sproer C."/>
            <person name="Klenk H.P."/>
            <person name="Fardeau M.L."/>
            <person name="Spring S."/>
        </authorList>
    </citation>
    <scope>NUCLEOTIDE SEQUENCE [LARGE SCALE GENOMIC DNA]</scope>
    <source>
        <strain evidence="1 2">L21-RPul-D2</strain>
    </source>
</reference>
<protein>
    <submittedName>
        <fullName evidence="1">Uncharacterized protein</fullName>
    </submittedName>
</protein>